<reference evidence="2" key="1">
    <citation type="submission" date="2017-01" db="EMBL/GenBank/DDBJ databases">
        <title>Genome Analysis of Deinococcus marmoris KOPRI26562.</title>
        <authorList>
            <person name="Kim J.H."/>
            <person name="Oh H.-M."/>
        </authorList>
    </citation>
    <scope>NUCLEOTIDE SEQUENCE [LARGE SCALE GENOMIC DNA]</scope>
    <source>
        <strain evidence="2">PAMC 26633</strain>
    </source>
</reference>
<comment type="caution">
    <text evidence="1">The sequence shown here is derived from an EMBL/GenBank/DDBJ whole genome shotgun (WGS) entry which is preliminary data.</text>
</comment>
<accession>A0A226WZP3</accession>
<dbReference type="AlphaFoldDB" id="A0A226WZP3"/>
<proteinExistence type="predicted"/>
<protein>
    <submittedName>
        <fullName evidence="1">Uncharacterized protein</fullName>
    </submittedName>
</protein>
<dbReference type="Proteomes" id="UP000214720">
    <property type="component" value="Unassembled WGS sequence"/>
</dbReference>
<evidence type="ECO:0000313" key="1">
    <source>
        <dbReference type="EMBL" id="OXC76573.1"/>
    </source>
</evidence>
<organism evidence="1 2">
    <name type="scientific">Caballeronia sordidicola</name>
    <name type="common">Burkholderia sordidicola</name>
    <dbReference type="NCBI Taxonomy" id="196367"/>
    <lineage>
        <taxon>Bacteria</taxon>
        <taxon>Pseudomonadati</taxon>
        <taxon>Pseudomonadota</taxon>
        <taxon>Betaproteobacteria</taxon>
        <taxon>Burkholderiales</taxon>
        <taxon>Burkholderiaceae</taxon>
        <taxon>Caballeronia</taxon>
    </lineage>
</organism>
<dbReference type="EMBL" id="MTHB01000123">
    <property type="protein sequence ID" value="OXC76573.1"/>
    <property type="molecule type" value="Genomic_DNA"/>
</dbReference>
<sequence>MQRLGGNEAIIHKCLAHTPKGEHSGNSTKLARIYMRHDYETQICDAWNRLGAHLEQVMAAGNAISMPFSLAKAA</sequence>
<dbReference type="RefSeq" id="WP_179258377.1">
    <property type="nucleotide sequence ID" value="NZ_MTHB01000123.1"/>
</dbReference>
<gene>
    <name evidence="1" type="ORF">BSU04_21390</name>
</gene>
<name>A0A226WZP3_CABSO</name>
<evidence type="ECO:0000313" key="2">
    <source>
        <dbReference type="Proteomes" id="UP000214720"/>
    </source>
</evidence>